<name>A0A2J6QW56_HYAVF</name>
<dbReference type="Gene3D" id="1.10.260.130">
    <property type="match status" value="1"/>
</dbReference>
<dbReference type="Gene3D" id="3.40.50.1820">
    <property type="entry name" value="alpha/beta hydrolase"/>
    <property type="match status" value="1"/>
</dbReference>
<dbReference type="GO" id="GO:0004806">
    <property type="term" value="F:triacylglycerol lipase activity"/>
    <property type="evidence" value="ECO:0007669"/>
    <property type="project" value="InterPro"/>
</dbReference>
<dbReference type="AlphaFoldDB" id="A0A2J6QW56"/>
<reference evidence="3 4" key="1">
    <citation type="submission" date="2016-04" db="EMBL/GenBank/DDBJ databases">
        <title>A degradative enzymes factory behind the ericoid mycorrhizal symbiosis.</title>
        <authorList>
            <consortium name="DOE Joint Genome Institute"/>
            <person name="Martino E."/>
            <person name="Morin E."/>
            <person name="Grelet G."/>
            <person name="Kuo A."/>
            <person name="Kohler A."/>
            <person name="Daghino S."/>
            <person name="Barry K."/>
            <person name="Choi C."/>
            <person name="Cichocki N."/>
            <person name="Clum A."/>
            <person name="Copeland A."/>
            <person name="Hainaut M."/>
            <person name="Haridas S."/>
            <person name="Labutti K."/>
            <person name="Lindquist E."/>
            <person name="Lipzen A."/>
            <person name="Khouja H.-R."/>
            <person name="Murat C."/>
            <person name="Ohm R."/>
            <person name="Olson A."/>
            <person name="Spatafora J."/>
            <person name="Veneault-Fourrey C."/>
            <person name="Henrissat B."/>
            <person name="Grigoriev I."/>
            <person name="Martin F."/>
            <person name="Perotto S."/>
        </authorList>
    </citation>
    <scope>NUCLEOTIDE SEQUENCE [LARGE SCALE GENOMIC DNA]</scope>
    <source>
        <strain evidence="3 4">F</strain>
    </source>
</reference>
<gene>
    <name evidence="3" type="ORF">L207DRAFT_443774</name>
</gene>
<dbReference type="OrthoDB" id="2373480at2759"/>
<feature type="signal peptide" evidence="2">
    <location>
        <begin position="1"/>
        <end position="21"/>
    </location>
</feature>
<evidence type="ECO:0000256" key="2">
    <source>
        <dbReference type="SAM" id="SignalP"/>
    </source>
</evidence>
<protein>
    <submittedName>
        <fullName evidence="3">LIP-domain-containing protein</fullName>
    </submittedName>
</protein>
<evidence type="ECO:0000313" key="3">
    <source>
        <dbReference type="EMBL" id="PMD30491.1"/>
    </source>
</evidence>
<dbReference type="PANTHER" id="PTHR34853">
    <property type="match status" value="1"/>
</dbReference>
<proteinExistence type="predicted"/>
<sequence>MIRLLSGLLLLWSIFTDRALGQENSNATLSIPPPSQDPWFKPPANWTLAPLGTALRVRASPYKQINIGHCIDTFQILYRTTDTHNNASWAVTTVFIPESNTNCNLTTNPEACAHGIVSYQVPYDTADPDASPSYLLQYGEPYGEINDLLVRGWFVSVPDYEGTLASYCEGVQSGAATLDSLIAVLQVAGDFGLRRSLAKVALWGYSGGALATAFAAEMAAEHSPGLEIAGAVFGGTSPNLTTVGQRMNGKDTAGLLIAGIVGLTSQYPRARDDLVSRMYTNGTYNATRFLAAEHMSAWEALNYFMYDDAYKYFINGESDLYSPIMQNVTNLDGIMGEHGTPNMPIFLYKAIDDEMSPAWETDELVDSYCSHGANILYHRNVLGGHNQELWAGRGRTMDYLSTVLDGTNAIEYPKTGCEIKNVTVAVNLTIAANGTYLVLPLNVTEEANGTYVFSPLPQKAVSARHRMDVLNFLGM</sequence>
<dbReference type="GO" id="GO:0016042">
    <property type="term" value="P:lipid catabolic process"/>
    <property type="evidence" value="ECO:0007669"/>
    <property type="project" value="InterPro"/>
</dbReference>
<keyword evidence="2" id="KW-0732">Signal</keyword>
<dbReference type="EMBL" id="KZ613967">
    <property type="protein sequence ID" value="PMD30491.1"/>
    <property type="molecule type" value="Genomic_DNA"/>
</dbReference>
<dbReference type="PANTHER" id="PTHR34853:SF5">
    <property type="entry name" value="LIP-DOMAIN-CONTAINING PROTEIN-RELATED"/>
    <property type="match status" value="1"/>
</dbReference>
<evidence type="ECO:0000313" key="4">
    <source>
        <dbReference type="Proteomes" id="UP000235786"/>
    </source>
</evidence>
<dbReference type="SUPFAM" id="SSF53474">
    <property type="entry name" value="alpha/beta-Hydrolases"/>
    <property type="match status" value="1"/>
</dbReference>
<keyword evidence="1" id="KW-0378">Hydrolase</keyword>
<dbReference type="InterPro" id="IPR029058">
    <property type="entry name" value="AB_hydrolase_fold"/>
</dbReference>
<dbReference type="Pfam" id="PF03583">
    <property type="entry name" value="LIP"/>
    <property type="match status" value="1"/>
</dbReference>
<feature type="chain" id="PRO_5014362463" evidence="2">
    <location>
        <begin position="22"/>
        <end position="475"/>
    </location>
</feature>
<dbReference type="InterPro" id="IPR005152">
    <property type="entry name" value="Lipase_secreted"/>
</dbReference>
<dbReference type="Proteomes" id="UP000235786">
    <property type="component" value="Unassembled WGS sequence"/>
</dbReference>
<organism evidence="3 4">
    <name type="scientific">Hyaloscypha variabilis (strain UAMH 11265 / GT02V1 / F)</name>
    <name type="common">Meliniomyces variabilis</name>
    <dbReference type="NCBI Taxonomy" id="1149755"/>
    <lineage>
        <taxon>Eukaryota</taxon>
        <taxon>Fungi</taxon>
        <taxon>Dikarya</taxon>
        <taxon>Ascomycota</taxon>
        <taxon>Pezizomycotina</taxon>
        <taxon>Leotiomycetes</taxon>
        <taxon>Helotiales</taxon>
        <taxon>Hyaloscyphaceae</taxon>
        <taxon>Hyaloscypha</taxon>
        <taxon>Hyaloscypha variabilis</taxon>
    </lineage>
</organism>
<evidence type="ECO:0000256" key="1">
    <source>
        <dbReference type="ARBA" id="ARBA00022801"/>
    </source>
</evidence>
<accession>A0A2J6QW56</accession>
<keyword evidence="4" id="KW-1185">Reference proteome</keyword>